<feature type="chain" id="PRO_5035744423" description="TIL domain-containing protein" evidence="3">
    <location>
        <begin position="23"/>
        <end position="83"/>
    </location>
</feature>
<dbReference type="Gene3D" id="2.10.25.10">
    <property type="entry name" value="Laminin"/>
    <property type="match status" value="1"/>
</dbReference>
<dbReference type="AlphaFoldDB" id="A0A8T2IMJ7"/>
<reference evidence="5" key="1">
    <citation type="thesis" date="2020" institute="ProQuest LLC" country="789 East Eisenhower Parkway, Ann Arbor, MI, USA">
        <title>Comparative Genomics and Chromosome Evolution.</title>
        <authorList>
            <person name="Mudd A.B."/>
        </authorList>
    </citation>
    <scope>NUCLEOTIDE SEQUENCE</scope>
    <source>
        <strain evidence="5">Female2</strain>
        <tissue evidence="5">Blood</tissue>
    </source>
</reference>
<accession>A0A8T2IMJ7</accession>
<dbReference type="InterPro" id="IPR051368">
    <property type="entry name" value="SerProtInhib-TIL_Domain"/>
</dbReference>
<feature type="signal peptide" evidence="3">
    <location>
        <begin position="1"/>
        <end position="22"/>
    </location>
</feature>
<dbReference type="Pfam" id="PF01826">
    <property type="entry name" value="TIL"/>
    <property type="match status" value="1"/>
</dbReference>
<evidence type="ECO:0000259" key="4">
    <source>
        <dbReference type="Pfam" id="PF01826"/>
    </source>
</evidence>
<dbReference type="InterPro" id="IPR036084">
    <property type="entry name" value="Ser_inhib-like_sf"/>
</dbReference>
<sequence>MLRMSAVLLICAVALNLRFTEANGCPSGQEFSRCAGHCPLTCDNYKERYVHCAPICVPGCICRKPHVFLSHRSRTCVLPRQCH</sequence>
<keyword evidence="2" id="KW-1015">Disulfide bond</keyword>
<keyword evidence="6" id="KW-1185">Reference proteome</keyword>
<name>A0A8T2IMJ7_9PIPI</name>
<dbReference type="OrthoDB" id="6236007at2759"/>
<dbReference type="GO" id="GO:0030414">
    <property type="term" value="F:peptidase inhibitor activity"/>
    <property type="evidence" value="ECO:0007669"/>
    <property type="project" value="UniProtKB-KW"/>
</dbReference>
<dbReference type="CDD" id="cd19941">
    <property type="entry name" value="TIL"/>
    <property type="match status" value="1"/>
</dbReference>
<comment type="caution">
    <text evidence="5">The sequence shown here is derived from an EMBL/GenBank/DDBJ whole genome shotgun (WGS) entry which is preliminary data.</text>
</comment>
<dbReference type="PANTHER" id="PTHR23259">
    <property type="entry name" value="RIDDLE"/>
    <property type="match status" value="1"/>
</dbReference>
<dbReference type="Proteomes" id="UP000812440">
    <property type="component" value="Unassembled WGS sequence"/>
</dbReference>
<evidence type="ECO:0000313" key="6">
    <source>
        <dbReference type="Proteomes" id="UP000812440"/>
    </source>
</evidence>
<dbReference type="PANTHER" id="PTHR23259:SF70">
    <property type="entry name" value="ACCESSORY GLAND PROTEIN ACP62F-RELATED"/>
    <property type="match status" value="1"/>
</dbReference>
<keyword evidence="1" id="KW-0646">Protease inhibitor</keyword>
<evidence type="ECO:0000256" key="3">
    <source>
        <dbReference type="SAM" id="SignalP"/>
    </source>
</evidence>
<evidence type="ECO:0000256" key="1">
    <source>
        <dbReference type="ARBA" id="ARBA00022690"/>
    </source>
</evidence>
<dbReference type="InterPro" id="IPR002919">
    <property type="entry name" value="TIL_dom"/>
</dbReference>
<feature type="domain" description="TIL" evidence="4">
    <location>
        <begin position="25"/>
        <end position="82"/>
    </location>
</feature>
<evidence type="ECO:0000256" key="2">
    <source>
        <dbReference type="ARBA" id="ARBA00023157"/>
    </source>
</evidence>
<keyword evidence="3" id="KW-0732">Signal</keyword>
<dbReference type="SUPFAM" id="SSF57567">
    <property type="entry name" value="Serine protease inhibitors"/>
    <property type="match status" value="1"/>
</dbReference>
<gene>
    <name evidence="5" type="ORF">GDO86_020225</name>
</gene>
<dbReference type="EMBL" id="JAACNH010000083">
    <property type="protein sequence ID" value="KAG8431741.1"/>
    <property type="molecule type" value="Genomic_DNA"/>
</dbReference>
<organism evidence="5 6">
    <name type="scientific">Hymenochirus boettgeri</name>
    <name type="common">Congo dwarf clawed frog</name>
    <dbReference type="NCBI Taxonomy" id="247094"/>
    <lineage>
        <taxon>Eukaryota</taxon>
        <taxon>Metazoa</taxon>
        <taxon>Chordata</taxon>
        <taxon>Craniata</taxon>
        <taxon>Vertebrata</taxon>
        <taxon>Euteleostomi</taxon>
        <taxon>Amphibia</taxon>
        <taxon>Batrachia</taxon>
        <taxon>Anura</taxon>
        <taxon>Pipoidea</taxon>
        <taxon>Pipidae</taxon>
        <taxon>Pipinae</taxon>
        <taxon>Hymenochirus</taxon>
    </lineage>
</organism>
<evidence type="ECO:0000313" key="5">
    <source>
        <dbReference type="EMBL" id="KAG8431741.1"/>
    </source>
</evidence>
<protein>
    <recommendedName>
        <fullName evidence="4">TIL domain-containing protein</fullName>
    </recommendedName>
</protein>
<proteinExistence type="predicted"/>